<dbReference type="FunFam" id="3.30.160.60:FF:001671">
    <property type="entry name" value="Zinc finger protein 94"/>
    <property type="match status" value="1"/>
</dbReference>
<dbReference type="PROSITE" id="PS51915">
    <property type="entry name" value="ZAD"/>
    <property type="match status" value="1"/>
</dbReference>
<dbReference type="InterPro" id="IPR036236">
    <property type="entry name" value="Znf_C2H2_sf"/>
</dbReference>
<dbReference type="GO" id="GO:0000978">
    <property type="term" value="F:RNA polymerase II cis-regulatory region sequence-specific DNA binding"/>
    <property type="evidence" value="ECO:0007669"/>
    <property type="project" value="TreeGrafter"/>
</dbReference>
<sequence>MKLECRACGEQIFISNPKNLFDKENSLILLRIKQLTGIPFKFEENLPTHICSCCLLDLNQATVFRDRCLKTHKRLHLKVTSVQDAVEEAHDPLDDNVQPADTFDDDDVVSEEFSEPEEEHTHVFPALEEAKKIKKTEPSPRSDYPREMVKRTRLPEGTLITLSATKTPGPGPKRTTSAKEAQRMGSGPPKKKRKRAPCLEKKYVCDQCGWSFNDISNMRDHKLRHSEKKFVCKDCDSYFYTAAQLKMHVRVKHNGEKPFLCKYCGMAFTNSPSRCRHERRFHSNDLPFGCVECGKTFISKVGLAKHGELHKGGGTGKFYCDICEKEFKEAIFLRGHYQTKYHLTRVRKYEDACEYEAIDEDGDIDFDLSESVTDD</sequence>
<dbReference type="GO" id="GO:0005654">
    <property type="term" value="C:nucleoplasm"/>
    <property type="evidence" value="ECO:0007669"/>
    <property type="project" value="TreeGrafter"/>
</dbReference>
<evidence type="ECO:0000256" key="7">
    <source>
        <dbReference type="ARBA" id="ARBA00023163"/>
    </source>
</evidence>
<feature type="domain" description="ZAD" evidence="13">
    <location>
        <begin position="3"/>
        <end position="78"/>
    </location>
</feature>
<gene>
    <name evidence="14" type="ORF">DGUA_6G016300</name>
</gene>
<evidence type="ECO:0000256" key="9">
    <source>
        <dbReference type="PROSITE-ProRule" id="PRU00042"/>
    </source>
</evidence>
<evidence type="ECO:0000313" key="15">
    <source>
        <dbReference type="Proteomes" id="UP000268350"/>
    </source>
</evidence>
<dbReference type="Pfam" id="PF00096">
    <property type="entry name" value="zf-C2H2"/>
    <property type="match status" value="3"/>
</dbReference>
<dbReference type="SMART" id="SM00868">
    <property type="entry name" value="zf-AD"/>
    <property type="match status" value="1"/>
</dbReference>
<protein>
    <submittedName>
        <fullName evidence="14">Blast:Zinc finger protein 234</fullName>
    </submittedName>
</protein>
<feature type="domain" description="C2H2-type" evidence="12">
    <location>
        <begin position="288"/>
        <end position="315"/>
    </location>
</feature>
<feature type="domain" description="C2H2-type" evidence="12">
    <location>
        <begin position="230"/>
        <end position="258"/>
    </location>
</feature>
<dbReference type="PROSITE" id="PS00028">
    <property type="entry name" value="ZINC_FINGER_C2H2_1"/>
    <property type="match status" value="5"/>
</dbReference>
<feature type="binding site" evidence="10">
    <location>
        <position position="5"/>
    </location>
    <ligand>
        <name>Zn(2+)</name>
        <dbReference type="ChEBI" id="CHEBI:29105"/>
    </ligand>
</feature>
<evidence type="ECO:0000256" key="3">
    <source>
        <dbReference type="ARBA" id="ARBA00022737"/>
    </source>
</evidence>
<evidence type="ECO:0000256" key="2">
    <source>
        <dbReference type="ARBA" id="ARBA00022723"/>
    </source>
</evidence>
<dbReference type="Gene3D" id="3.40.1800.20">
    <property type="match status" value="1"/>
</dbReference>
<feature type="region of interest" description="Disordered" evidence="11">
    <location>
        <begin position="162"/>
        <end position="193"/>
    </location>
</feature>
<feature type="binding site" evidence="10">
    <location>
        <position position="8"/>
    </location>
    <ligand>
        <name>Zn(2+)</name>
        <dbReference type="ChEBI" id="CHEBI:29105"/>
    </ligand>
</feature>
<dbReference type="Pfam" id="PF07776">
    <property type="entry name" value="zf-AD"/>
    <property type="match status" value="1"/>
</dbReference>
<dbReference type="SMART" id="SM00451">
    <property type="entry name" value="ZnF_U1"/>
    <property type="match status" value="1"/>
</dbReference>
<reference evidence="15" key="1">
    <citation type="submission" date="2018-01" db="EMBL/GenBank/DDBJ databases">
        <authorList>
            <person name="Alioto T."/>
            <person name="Alioto T."/>
        </authorList>
    </citation>
    <scope>NUCLEOTIDE SEQUENCE [LARGE SCALE GENOMIC DNA]</scope>
</reference>
<evidence type="ECO:0000256" key="5">
    <source>
        <dbReference type="ARBA" id="ARBA00022833"/>
    </source>
</evidence>
<dbReference type="EMBL" id="OUUW01000008">
    <property type="protein sequence ID" value="SPP83822.1"/>
    <property type="molecule type" value="Genomic_DNA"/>
</dbReference>
<dbReference type="PROSITE" id="PS50157">
    <property type="entry name" value="ZINC_FINGER_C2H2_2"/>
    <property type="match status" value="5"/>
</dbReference>
<evidence type="ECO:0000256" key="6">
    <source>
        <dbReference type="ARBA" id="ARBA00023015"/>
    </source>
</evidence>
<dbReference type="SMART" id="SM00355">
    <property type="entry name" value="ZnF_C2H2"/>
    <property type="match status" value="5"/>
</dbReference>
<keyword evidence="5 10" id="KW-0862">Zinc</keyword>
<feature type="domain" description="C2H2-type" evidence="12">
    <location>
        <begin position="318"/>
        <end position="342"/>
    </location>
</feature>
<dbReference type="Gene3D" id="3.30.160.60">
    <property type="entry name" value="Classic Zinc Finger"/>
    <property type="match status" value="5"/>
</dbReference>
<feature type="binding site" evidence="10">
    <location>
        <position position="51"/>
    </location>
    <ligand>
        <name>Zn(2+)</name>
        <dbReference type="ChEBI" id="CHEBI:29105"/>
    </ligand>
</feature>
<dbReference type="PANTHER" id="PTHR24399">
    <property type="entry name" value="ZINC FINGER AND BTB DOMAIN-CONTAINING"/>
    <property type="match status" value="1"/>
</dbReference>
<evidence type="ECO:0000256" key="8">
    <source>
        <dbReference type="ARBA" id="ARBA00023242"/>
    </source>
</evidence>
<dbReference type="AlphaFoldDB" id="A0A3B0JTU5"/>
<evidence type="ECO:0000259" key="13">
    <source>
        <dbReference type="PROSITE" id="PS51915"/>
    </source>
</evidence>
<keyword evidence="15" id="KW-1185">Reference proteome</keyword>
<keyword evidence="3" id="KW-0677">Repeat</keyword>
<dbReference type="OrthoDB" id="6077919at2759"/>
<dbReference type="Pfam" id="PF12171">
    <property type="entry name" value="zf-C2H2_jaz"/>
    <property type="match status" value="1"/>
</dbReference>
<dbReference type="Proteomes" id="UP000268350">
    <property type="component" value="Unassembled WGS sequence"/>
</dbReference>
<dbReference type="GO" id="GO:0008270">
    <property type="term" value="F:zinc ion binding"/>
    <property type="evidence" value="ECO:0007669"/>
    <property type="project" value="UniProtKB-UniRule"/>
</dbReference>
<dbReference type="SUPFAM" id="SSF57667">
    <property type="entry name" value="beta-beta-alpha zinc fingers"/>
    <property type="match status" value="3"/>
</dbReference>
<dbReference type="InterPro" id="IPR003604">
    <property type="entry name" value="Matrin/U1-like-C_Znf_C2H2"/>
</dbReference>
<dbReference type="InterPro" id="IPR022755">
    <property type="entry name" value="Znf_C2H2_jaz"/>
</dbReference>
<accession>A0A3B0JTU5</accession>
<keyword evidence="4 9" id="KW-0863">Zinc-finger</keyword>
<dbReference type="PANTHER" id="PTHR24399:SF70">
    <property type="entry name" value="C2H2-TYPE DOMAIN-CONTAINING PROTEIN"/>
    <property type="match status" value="1"/>
</dbReference>
<proteinExistence type="predicted"/>
<keyword evidence="8" id="KW-0539">Nucleus</keyword>
<dbReference type="InterPro" id="IPR013087">
    <property type="entry name" value="Znf_C2H2_type"/>
</dbReference>
<keyword evidence="6" id="KW-0805">Transcription regulation</keyword>
<dbReference type="GO" id="GO:0001227">
    <property type="term" value="F:DNA-binding transcription repressor activity, RNA polymerase II-specific"/>
    <property type="evidence" value="ECO:0007669"/>
    <property type="project" value="TreeGrafter"/>
</dbReference>
<dbReference type="InterPro" id="IPR012934">
    <property type="entry name" value="Znf_AD"/>
</dbReference>
<dbReference type="STRING" id="7266.A0A3B0JTU5"/>
<evidence type="ECO:0000313" key="14">
    <source>
        <dbReference type="EMBL" id="SPP83822.1"/>
    </source>
</evidence>
<feature type="domain" description="C2H2-type" evidence="12">
    <location>
        <begin position="259"/>
        <end position="287"/>
    </location>
</feature>
<dbReference type="OMA" id="ECGRKFY"/>
<organism evidence="14 15">
    <name type="scientific">Drosophila guanche</name>
    <name type="common">Fruit fly</name>
    <dbReference type="NCBI Taxonomy" id="7266"/>
    <lineage>
        <taxon>Eukaryota</taxon>
        <taxon>Metazoa</taxon>
        <taxon>Ecdysozoa</taxon>
        <taxon>Arthropoda</taxon>
        <taxon>Hexapoda</taxon>
        <taxon>Insecta</taxon>
        <taxon>Pterygota</taxon>
        <taxon>Neoptera</taxon>
        <taxon>Endopterygota</taxon>
        <taxon>Diptera</taxon>
        <taxon>Brachycera</taxon>
        <taxon>Muscomorpha</taxon>
        <taxon>Ephydroidea</taxon>
        <taxon>Drosophilidae</taxon>
        <taxon>Drosophila</taxon>
        <taxon>Sophophora</taxon>
    </lineage>
</organism>
<evidence type="ECO:0000259" key="12">
    <source>
        <dbReference type="PROSITE" id="PS50157"/>
    </source>
</evidence>
<feature type="domain" description="C2H2-type" evidence="12">
    <location>
        <begin position="203"/>
        <end position="230"/>
    </location>
</feature>
<feature type="binding site" evidence="10">
    <location>
        <position position="54"/>
    </location>
    <ligand>
        <name>Zn(2+)</name>
        <dbReference type="ChEBI" id="CHEBI:29105"/>
    </ligand>
</feature>
<keyword evidence="7" id="KW-0804">Transcription</keyword>
<evidence type="ECO:0000256" key="4">
    <source>
        <dbReference type="ARBA" id="ARBA00022771"/>
    </source>
</evidence>
<name>A0A3B0JTU5_DROGU</name>
<feature type="compositionally biased region" description="Low complexity" evidence="11">
    <location>
        <begin position="165"/>
        <end position="175"/>
    </location>
</feature>
<evidence type="ECO:0000256" key="11">
    <source>
        <dbReference type="SAM" id="MobiDB-lite"/>
    </source>
</evidence>
<evidence type="ECO:0000256" key="10">
    <source>
        <dbReference type="PROSITE-ProRule" id="PRU01263"/>
    </source>
</evidence>
<keyword evidence="2 10" id="KW-0479">Metal-binding</keyword>
<evidence type="ECO:0000256" key="1">
    <source>
        <dbReference type="ARBA" id="ARBA00004123"/>
    </source>
</evidence>
<comment type="subcellular location">
    <subcellularLocation>
        <location evidence="1">Nucleus</location>
    </subcellularLocation>
</comment>
<dbReference type="SUPFAM" id="SSF57716">
    <property type="entry name" value="Glucocorticoid receptor-like (DNA-binding domain)"/>
    <property type="match status" value="1"/>
</dbReference>